<keyword evidence="3" id="KW-1185">Reference proteome</keyword>
<accession>A0A4C1TFJ1</accession>
<gene>
    <name evidence="2" type="ORF">EVAR_8212_1</name>
</gene>
<feature type="region of interest" description="Disordered" evidence="1">
    <location>
        <begin position="21"/>
        <end position="42"/>
    </location>
</feature>
<sequence length="92" mass="10828">MKYVSLSGFIELLYNYTLSADTADSPDKGRRRRRNYGRVGRRHPRGTELAYDEFMHGEYTRCMPERHGVCVMRARRCYGCGRMRFVNKTIPS</sequence>
<evidence type="ECO:0000313" key="2">
    <source>
        <dbReference type="EMBL" id="GBP13289.1"/>
    </source>
</evidence>
<protein>
    <submittedName>
        <fullName evidence="2">Uncharacterized protein</fullName>
    </submittedName>
</protein>
<evidence type="ECO:0000313" key="3">
    <source>
        <dbReference type="Proteomes" id="UP000299102"/>
    </source>
</evidence>
<proteinExistence type="predicted"/>
<organism evidence="2 3">
    <name type="scientific">Eumeta variegata</name>
    <name type="common">Bagworm moth</name>
    <name type="synonym">Eumeta japonica</name>
    <dbReference type="NCBI Taxonomy" id="151549"/>
    <lineage>
        <taxon>Eukaryota</taxon>
        <taxon>Metazoa</taxon>
        <taxon>Ecdysozoa</taxon>
        <taxon>Arthropoda</taxon>
        <taxon>Hexapoda</taxon>
        <taxon>Insecta</taxon>
        <taxon>Pterygota</taxon>
        <taxon>Neoptera</taxon>
        <taxon>Endopterygota</taxon>
        <taxon>Lepidoptera</taxon>
        <taxon>Glossata</taxon>
        <taxon>Ditrysia</taxon>
        <taxon>Tineoidea</taxon>
        <taxon>Psychidae</taxon>
        <taxon>Oiketicinae</taxon>
        <taxon>Eumeta</taxon>
    </lineage>
</organism>
<dbReference type="Proteomes" id="UP000299102">
    <property type="component" value="Unassembled WGS sequence"/>
</dbReference>
<evidence type="ECO:0000256" key="1">
    <source>
        <dbReference type="SAM" id="MobiDB-lite"/>
    </source>
</evidence>
<feature type="compositionally biased region" description="Basic residues" evidence="1">
    <location>
        <begin position="29"/>
        <end position="42"/>
    </location>
</feature>
<dbReference type="EMBL" id="BGZK01000056">
    <property type="protein sequence ID" value="GBP13289.1"/>
    <property type="molecule type" value="Genomic_DNA"/>
</dbReference>
<comment type="caution">
    <text evidence="2">The sequence shown here is derived from an EMBL/GenBank/DDBJ whole genome shotgun (WGS) entry which is preliminary data.</text>
</comment>
<reference evidence="2 3" key="1">
    <citation type="journal article" date="2019" name="Commun. Biol.">
        <title>The bagworm genome reveals a unique fibroin gene that provides high tensile strength.</title>
        <authorList>
            <person name="Kono N."/>
            <person name="Nakamura H."/>
            <person name="Ohtoshi R."/>
            <person name="Tomita M."/>
            <person name="Numata K."/>
            <person name="Arakawa K."/>
        </authorList>
    </citation>
    <scope>NUCLEOTIDE SEQUENCE [LARGE SCALE GENOMIC DNA]</scope>
</reference>
<name>A0A4C1TFJ1_EUMVA</name>
<dbReference type="AlphaFoldDB" id="A0A4C1TFJ1"/>